<comment type="similarity">
    <text evidence="1">Belongs to the peptidase C1 family.</text>
</comment>
<dbReference type="PRINTS" id="PR00705">
    <property type="entry name" value="PAPAIN"/>
</dbReference>
<dbReference type="Proteomes" id="UP001286313">
    <property type="component" value="Unassembled WGS sequence"/>
</dbReference>
<dbReference type="InterPro" id="IPR038765">
    <property type="entry name" value="Papain-like_cys_pep_sf"/>
</dbReference>
<reference evidence="4" key="1">
    <citation type="submission" date="2023-10" db="EMBL/GenBank/DDBJ databases">
        <title>Genome assemblies of two species of porcelain crab, Petrolisthes cinctipes and Petrolisthes manimaculis (Anomura: Porcellanidae).</title>
        <authorList>
            <person name="Angst P."/>
        </authorList>
    </citation>
    <scope>NUCLEOTIDE SEQUENCE</scope>
    <source>
        <strain evidence="4">PB745_01</strain>
        <tissue evidence="4">Gill</tissue>
    </source>
</reference>
<evidence type="ECO:0000259" key="3">
    <source>
        <dbReference type="SMART" id="SM00645"/>
    </source>
</evidence>
<dbReference type="AlphaFoldDB" id="A0AAE1K9T2"/>
<dbReference type="PANTHER" id="PTHR12411">
    <property type="entry name" value="CYSTEINE PROTEASE FAMILY C1-RELATED"/>
    <property type="match status" value="1"/>
</dbReference>
<dbReference type="SUPFAM" id="SSF54001">
    <property type="entry name" value="Cysteine proteinases"/>
    <property type="match status" value="1"/>
</dbReference>
<gene>
    <name evidence="4" type="ORF">Pcinc_028118</name>
</gene>
<evidence type="ECO:0000313" key="5">
    <source>
        <dbReference type="Proteomes" id="UP001286313"/>
    </source>
</evidence>
<dbReference type="InterPro" id="IPR039417">
    <property type="entry name" value="Peptidase_C1A_papain-like"/>
</dbReference>
<dbReference type="SMART" id="SM00645">
    <property type="entry name" value="Pept_C1"/>
    <property type="match status" value="1"/>
</dbReference>
<dbReference type="FunFam" id="3.90.70.10:FF:000332">
    <property type="entry name" value="Cathepsin L1"/>
    <property type="match status" value="1"/>
</dbReference>
<feature type="domain" description="Peptidase C1A papain C-terminal" evidence="3">
    <location>
        <begin position="44"/>
        <end position="233"/>
    </location>
</feature>
<proteinExistence type="inferred from homology"/>
<keyword evidence="5" id="KW-1185">Reference proteome</keyword>
<keyword evidence="2" id="KW-1015">Disulfide bond</keyword>
<dbReference type="GO" id="GO:0006508">
    <property type="term" value="P:proteolysis"/>
    <property type="evidence" value="ECO:0007669"/>
    <property type="project" value="InterPro"/>
</dbReference>
<dbReference type="InterPro" id="IPR000668">
    <property type="entry name" value="Peptidase_C1A_C"/>
</dbReference>
<dbReference type="InterPro" id="IPR025661">
    <property type="entry name" value="Pept_asp_AS"/>
</dbReference>
<dbReference type="InterPro" id="IPR013128">
    <property type="entry name" value="Peptidase_C1A"/>
</dbReference>
<name>A0AAE1K9T2_PETCI</name>
<sequence>MAVNHLSDKLPREITSTMTGLTDPSQLTNLTTNTFIPPDEDVVLPSTVDWRTKGAVTGVKSQGQCASGWAFATTGSLEGQIFRYSSHLMSLSEQNLNNGIDSELSYPYEARNNVCRYHPAASVARVKGYTSITPGDEKALMSAVATVGPVAVAIDASLSSFHYYTHGIYYDPHCSSTTLTHGALVVGYGRQSGYDYWLVKNSWGPTWGDRGYIKMARNHNNNCGIASAPVYPLV</sequence>
<evidence type="ECO:0000313" key="4">
    <source>
        <dbReference type="EMBL" id="KAK3866350.1"/>
    </source>
</evidence>
<evidence type="ECO:0000256" key="2">
    <source>
        <dbReference type="ARBA" id="ARBA00023157"/>
    </source>
</evidence>
<accession>A0AAE1K9T2</accession>
<dbReference type="GO" id="GO:0008234">
    <property type="term" value="F:cysteine-type peptidase activity"/>
    <property type="evidence" value="ECO:0007669"/>
    <property type="project" value="InterPro"/>
</dbReference>
<evidence type="ECO:0000256" key="1">
    <source>
        <dbReference type="ARBA" id="ARBA00008455"/>
    </source>
</evidence>
<protein>
    <recommendedName>
        <fullName evidence="3">Peptidase C1A papain C-terminal domain-containing protein</fullName>
    </recommendedName>
</protein>
<organism evidence="4 5">
    <name type="scientific">Petrolisthes cinctipes</name>
    <name type="common">Flat porcelain crab</name>
    <dbReference type="NCBI Taxonomy" id="88211"/>
    <lineage>
        <taxon>Eukaryota</taxon>
        <taxon>Metazoa</taxon>
        <taxon>Ecdysozoa</taxon>
        <taxon>Arthropoda</taxon>
        <taxon>Crustacea</taxon>
        <taxon>Multicrustacea</taxon>
        <taxon>Malacostraca</taxon>
        <taxon>Eumalacostraca</taxon>
        <taxon>Eucarida</taxon>
        <taxon>Decapoda</taxon>
        <taxon>Pleocyemata</taxon>
        <taxon>Anomura</taxon>
        <taxon>Galatheoidea</taxon>
        <taxon>Porcellanidae</taxon>
        <taxon>Petrolisthes</taxon>
    </lineage>
</organism>
<dbReference type="EMBL" id="JAWQEG010003413">
    <property type="protein sequence ID" value="KAK3866350.1"/>
    <property type="molecule type" value="Genomic_DNA"/>
</dbReference>
<comment type="caution">
    <text evidence="4">The sequence shown here is derived from an EMBL/GenBank/DDBJ whole genome shotgun (WGS) entry which is preliminary data.</text>
</comment>
<dbReference type="Gene3D" id="3.90.70.10">
    <property type="entry name" value="Cysteine proteinases"/>
    <property type="match status" value="2"/>
</dbReference>
<dbReference type="CDD" id="cd02248">
    <property type="entry name" value="Peptidase_C1A"/>
    <property type="match status" value="1"/>
</dbReference>
<dbReference type="PROSITE" id="PS00640">
    <property type="entry name" value="THIOL_PROTEASE_ASN"/>
    <property type="match status" value="1"/>
</dbReference>
<dbReference type="Pfam" id="PF00112">
    <property type="entry name" value="Peptidase_C1"/>
    <property type="match status" value="2"/>
</dbReference>